<evidence type="ECO:0000256" key="1">
    <source>
        <dbReference type="ARBA" id="ARBA00022723"/>
    </source>
</evidence>
<evidence type="ECO:0000313" key="5">
    <source>
        <dbReference type="EMBL" id="QXH54976.1"/>
    </source>
</evidence>
<name>A0ABX8NEX2_9PSED</name>
<accession>A0ABX8NEX2</accession>
<comment type="similarity">
    <text evidence="4">Belongs to the arginase family.</text>
</comment>
<dbReference type="PROSITE" id="PS51409">
    <property type="entry name" value="ARGINASE_2"/>
    <property type="match status" value="1"/>
</dbReference>
<evidence type="ECO:0000256" key="4">
    <source>
        <dbReference type="PROSITE-ProRule" id="PRU00742"/>
    </source>
</evidence>
<keyword evidence="6" id="KW-1185">Reference proteome</keyword>
<evidence type="ECO:0000313" key="6">
    <source>
        <dbReference type="Proteomes" id="UP000824010"/>
    </source>
</evidence>
<dbReference type="EMBL" id="CP077077">
    <property type="protein sequence ID" value="QXH54976.1"/>
    <property type="molecule type" value="Genomic_DNA"/>
</dbReference>
<reference evidence="5 6" key="1">
    <citation type="journal article" date="2021" name="Microorganisms">
        <title>The Ever-Expanding Pseudomonas Genus: Description of 43 New Species and Partition of the Pseudomonas putida Group.</title>
        <authorList>
            <person name="Girard L."/>
            <person name="Lood C."/>
            <person name="Hofte M."/>
            <person name="Vandamme P."/>
            <person name="Rokni-Zadeh H."/>
            <person name="van Noort V."/>
            <person name="Lavigne R."/>
            <person name="De Mot R."/>
        </authorList>
    </citation>
    <scope>NUCLEOTIDE SEQUENCE [LARGE SCALE GENOMIC DNA]</scope>
    <source>
        <strain evidence="5 6">COW77</strain>
    </source>
</reference>
<dbReference type="PANTHER" id="PTHR43782">
    <property type="entry name" value="ARGINASE"/>
    <property type="match status" value="1"/>
</dbReference>
<dbReference type="Proteomes" id="UP000824010">
    <property type="component" value="Chromosome"/>
</dbReference>
<protein>
    <submittedName>
        <fullName evidence="5">Arginase family protein</fullName>
    </submittedName>
</protein>
<evidence type="ECO:0000256" key="3">
    <source>
        <dbReference type="ARBA" id="ARBA00023211"/>
    </source>
</evidence>
<dbReference type="PANTHER" id="PTHR43782:SF3">
    <property type="entry name" value="ARGINASE"/>
    <property type="match status" value="1"/>
</dbReference>
<keyword evidence="3" id="KW-0464">Manganese</keyword>
<proteinExistence type="inferred from homology"/>
<dbReference type="Pfam" id="PF00491">
    <property type="entry name" value="Arginase"/>
    <property type="match status" value="1"/>
</dbReference>
<keyword evidence="1" id="KW-0479">Metal-binding</keyword>
<gene>
    <name evidence="5" type="ORF">KSS90_16635</name>
</gene>
<organism evidence="5 6">
    <name type="scientific">Pseudomonas maumuensis</name>
    <dbReference type="NCBI Taxonomy" id="2842354"/>
    <lineage>
        <taxon>Bacteria</taxon>
        <taxon>Pseudomonadati</taxon>
        <taxon>Pseudomonadota</taxon>
        <taxon>Gammaproteobacteria</taxon>
        <taxon>Pseudomonadales</taxon>
        <taxon>Pseudomonadaceae</taxon>
        <taxon>Pseudomonas</taxon>
    </lineage>
</organism>
<sequence length="305" mass="32336">MQVIAAPSNLGLSPLRPGHQPGTWRAPSALLAAGLLRAIKASTVRHLPRPAYSAEAQPGTRLRNGHALRAFNLALADMVRAATLQDEFALVLGGDCSILLGALAGARHAGPLSLLHIDGHSDFRHPGNYDPAQSLGAVAGMDLALATGRGEALATDWPGITSPLVADAQVIQLGERENRDHDFAWPDINHTAINRIDVFEALAIGPDAVIARVRETLAQVPDQGLWIHLDVDVLDQAIMPAVDSPGSPGIAPDDLVKILTPFVADRRCRGMTVTVFDPDLDPDGRCAATIIELLGRLPFPPSKTD</sequence>
<keyword evidence="2" id="KW-0378">Hydrolase</keyword>
<dbReference type="RefSeq" id="WP_217866458.1">
    <property type="nucleotide sequence ID" value="NZ_CP077077.1"/>
</dbReference>
<evidence type="ECO:0000256" key="2">
    <source>
        <dbReference type="ARBA" id="ARBA00022801"/>
    </source>
</evidence>
<dbReference type="InterPro" id="IPR006035">
    <property type="entry name" value="Ureohydrolase"/>
</dbReference>